<protein>
    <submittedName>
        <fullName evidence="1">Uncharacterized protein</fullName>
    </submittedName>
</protein>
<feature type="non-terminal residue" evidence="1">
    <location>
        <position position="1"/>
    </location>
</feature>
<gene>
    <name evidence="1" type="ORF">ANCDUO_26665</name>
</gene>
<keyword evidence="2" id="KW-1185">Reference proteome</keyword>
<proteinExistence type="predicted"/>
<dbReference type="EMBL" id="KN786891">
    <property type="protein sequence ID" value="KIH43332.1"/>
    <property type="molecule type" value="Genomic_DNA"/>
</dbReference>
<organism evidence="1 2">
    <name type="scientific">Ancylostoma duodenale</name>
    <dbReference type="NCBI Taxonomy" id="51022"/>
    <lineage>
        <taxon>Eukaryota</taxon>
        <taxon>Metazoa</taxon>
        <taxon>Ecdysozoa</taxon>
        <taxon>Nematoda</taxon>
        <taxon>Chromadorea</taxon>
        <taxon>Rhabditida</taxon>
        <taxon>Rhabditina</taxon>
        <taxon>Rhabditomorpha</taxon>
        <taxon>Strongyloidea</taxon>
        <taxon>Ancylostomatidae</taxon>
        <taxon>Ancylostomatinae</taxon>
        <taxon>Ancylostoma</taxon>
    </lineage>
</organism>
<dbReference type="OrthoDB" id="5788267at2759"/>
<sequence>CNTEPDFSLVVCCKACSDVTVSYRERGALFFNTQNDSSLCFDRMSSGYCSRFQSNADAWSGKRSRSPVQVVVQLGTLPARFSRVSTELRLLHDGLAEVTGPVEMYIVYGVK</sequence>
<reference evidence="1 2" key="1">
    <citation type="submission" date="2013-12" db="EMBL/GenBank/DDBJ databases">
        <title>Draft genome of the parsitic nematode Ancylostoma duodenale.</title>
        <authorList>
            <person name="Mitreva M."/>
        </authorList>
    </citation>
    <scope>NUCLEOTIDE SEQUENCE [LARGE SCALE GENOMIC DNA]</scope>
    <source>
        <strain evidence="1 2">Zhejiang</strain>
    </source>
</reference>
<evidence type="ECO:0000313" key="1">
    <source>
        <dbReference type="EMBL" id="KIH43332.1"/>
    </source>
</evidence>
<dbReference type="AlphaFoldDB" id="A0A0C2C166"/>
<feature type="non-terminal residue" evidence="1">
    <location>
        <position position="111"/>
    </location>
</feature>
<accession>A0A0C2C166</accession>
<evidence type="ECO:0000313" key="2">
    <source>
        <dbReference type="Proteomes" id="UP000054047"/>
    </source>
</evidence>
<name>A0A0C2C166_9BILA</name>
<dbReference type="Proteomes" id="UP000054047">
    <property type="component" value="Unassembled WGS sequence"/>
</dbReference>